<protein>
    <submittedName>
        <fullName evidence="4">Phosphate-import protein PhnD</fullName>
    </submittedName>
</protein>
<dbReference type="PANTHER" id="PTHR35841">
    <property type="entry name" value="PHOSPHONATES-BINDING PERIPLASMIC PROTEIN"/>
    <property type="match status" value="1"/>
</dbReference>
<dbReference type="NCBIfam" id="TIGR01098">
    <property type="entry name" value="3A0109s03R"/>
    <property type="match status" value="1"/>
</dbReference>
<dbReference type="GO" id="GO:0055085">
    <property type="term" value="P:transmembrane transport"/>
    <property type="evidence" value="ECO:0007669"/>
    <property type="project" value="InterPro"/>
</dbReference>
<evidence type="ECO:0000256" key="3">
    <source>
        <dbReference type="SAM" id="SignalP"/>
    </source>
</evidence>
<evidence type="ECO:0000256" key="2">
    <source>
        <dbReference type="ARBA" id="ARBA00022729"/>
    </source>
</evidence>
<dbReference type="PANTHER" id="PTHR35841:SF1">
    <property type="entry name" value="PHOSPHONATES-BINDING PERIPLASMIC PROTEIN"/>
    <property type="match status" value="1"/>
</dbReference>
<dbReference type="Pfam" id="PF12974">
    <property type="entry name" value="Phosphonate-bd"/>
    <property type="match status" value="1"/>
</dbReference>
<keyword evidence="5" id="KW-1185">Reference proteome</keyword>
<feature type="chain" id="PRO_5039208092" evidence="3">
    <location>
        <begin position="22"/>
        <end position="294"/>
    </location>
</feature>
<dbReference type="CDD" id="cd01071">
    <property type="entry name" value="PBP2_PhnD_like"/>
    <property type="match status" value="1"/>
</dbReference>
<dbReference type="NCBIfam" id="TIGR03431">
    <property type="entry name" value="PhnD"/>
    <property type="match status" value="1"/>
</dbReference>
<dbReference type="InterPro" id="IPR005770">
    <property type="entry name" value="PhnD"/>
</dbReference>
<dbReference type="OrthoDB" id="9781943at2"/>
<dbReference type="RefSeq" id="WP_126306864.1">
    <property type="nucleotide sequence ID" value="NZ_AP018449.1"/>
</dbReference>
<sequence length="294" mass="32019">MKKPLVSLVLLVCFLVTLVFAGCQTAPTVQTAKTFRLGIIPSENAQETLQQFSPLIAYLEEQMKVKIEPYVATDYNGVVEAMRTNHIDAAMFGPFSYIMAAERAGAEACVVRVAENGSPTYNSYFITHKDSGIKTLNDLKGKNFAFTDPASTSGYLVPAKVLLDNGIAAKDFASVIYSNGHDASVLAVKNKKIDAACVDEMSYGRAVEKGIITKDEVPIIYTCPPIPQSPFAVAKNLDPALRTKFIEAMTKVHELKPDTLIPLKASKYVAASDDSFQIIRDTAKALNLDLTKIK</sequence>
<dbReference type="GO" id="GO:0015716">
    <property type="term" value="P:organic phosphonate transport"/>
    <property type="evidence" value="ECO:0007669"/>
    <property type="project" value="InterPro"/>
</dbReference>
<name>A0A348AGS0_9FIRM</name>
<dbReference type="Gene3D" id="3.40.190.10">
    <property type="entry name" value="Periplasmic binding protein-like II"/>
    <property type="match status" value="2"/>
</dbReference>
<dbReference type="SUPFAM" id="SSF53850">
    <property type="entry name" value="Periplasmic binding protein-like II"/>
    <property type="match status" value="1"/>
</dbReference>
<evidence type="ECO:0000313" key="5">
    <source>
        <dbReference type="Proteomes" id="UP000276437"/>
    </source>
</evidence>
<dbReference type="AlphaFoldDB" id="A0A348AGS0"/>
<proteinExistence type="inferred from homology"/>
<organism evidence="4 5">
    <name type="scientific">Methylomusa anaerophila</name>
    <dbReference type="NCBI Taxonomy" id="1930071"/>
    <lineage>
        <taxon>Bacteria</taxon>
        <taxon>Bacillati</taxon>
        <taxon>Bacillota</taxon>
        <taxon>Negativicutes</taxon>
        <taxon>Selenomonadales</taxon>
        <taxon>Sporomusaceae</taxon>
        <taxon>Methylomusa</taxon>
    </lineage>
</organism>
<dbReference type="InterPro" id="IPR017797">
    <property type="entry name" value="Phosphnate-bd"/>
</dbReference>
<reference evidence="4 5" key="1">
    <citation type="journal article" date="2018" name="Int. J. Syst. Evol. Microbiol.">
        <title>Methylomusa anaerophila gen. nov., sp. nov., an anaerobic methanol-utilizing bacterium isolated from a microbial fuel cell.</title>
        <authorList>
            <person name="Amano N."/>
            <person name="Yamamuro A."/>
            <person name="Miyahara M."/>
            <person name="Kouzuma A."/>
            <person name="Abe T."/>
            <person name="Watanabe K."/>
        </authorList>
    </citation>
    <scope>NUCLEOTIDE SEQUENCE [LARGE SCALE GENOMIC DNA]</scope>
    <source>
        <strain evidence="4 5">MMFC1</strain>
    </source>
</reference>
<accession>A0A348AGS0</accession>
<keyword evidence="2 3" id="KW-0732">Signal</keyword>
<feature type="signal peptide" evidence="3">
    <location>
        <begin position="1"/>
        <end position="21"/>
    </location>
</feature>
<evidence type="ECO:0000256" key="1">
    <source>
        <dbReference type="ARBA" id="ARBA00007162"/>
    </source>
</evidence>
<gene>
    <name evidence="4" type="primary">phnD_2</name>
    <name evidence="4" type="ORF">MAMMFC1_00916</name>
</gene>
<dbReference type="GO" id="GO:0043190">
    <property type="term" value="C:ATP-binding cassette (ABC) transporter complex"/>
    <property type="evidence" value="ECO:0007669"/>
    <property type="project" value="InterPro"/>
</dbReference>
<dbReference type="KEGG" id="mana:MAMMFC1_00916"/>
<evidence type="ECO:0000313" key="4">
    <source>
        <dbReference type="EMBL" id="BBB90268.1"/>
    </source>
</evidence>
<dbReference type="PROSITE" id="PS51257">
    <property type="entry name" value="PROKAR_LIPOPROTEIN"/>
    <property type="match status" value="1"/>
</dbReference>
<dbReference type="Proteomes" id="UP000276437">
    <property type="component" value="Chromosome"/>
</dbReference>
<comment type="similarity">
    <text evidence="1">Belongs to the phosphate/phosphite/phosphonate binding protein family.</text>
</comment>
<dbReference type="EMBL" id="AP018449">
    <property type="protein sequence ID" value="BBB90268.1"/>
    <property type="molecule type" value="Genomic_DNA"/>
</dbReference>